<accession>Q1J212</accession>
<evidence type="ECO:0000256" key="1">
    <source>
        <dbReference type="ARBA" id="ARBA00010835"/>
    </source>
</evidence>
<dbReference type="HAMAP" id="MF_00094">
    <property type="entry name" value="Rel_fac_2"/>
    <property type="match status" value="1"/>
</dbReference>
<comment type="similarity">
    <text evidence="1 4">Belongs to the prokaryotic/mitochondrial release factor family.</text>
</comment>
<dbReference type="Pfam" id="PF03462">
    <property type="entry name" value="PCRF"/>
    <property type="match status" value="1"/>
</dbReference>
<evidence type="ECO:0000256" key="3">
    <source>
        <dbReference type="ARBA" id="ARBA00022917"/>
    </source>
</evidence>
<evidence type="ECO:0000313" key="8">
    <source>
        <dbReference type="EMBL" id="ABF44472.1"/>
    </source>
</evidence>
<feature type="domain" description="Prokaryotic-type class I peptide chain release factors" evidence="7">
    <location>
        <begin position="248"/>
        <end position="264"/>
    </location>
</feature>
<evidence type="ECO:0000256" key="5">
    <source>
        <dbReference type="NCBIfam" id="TIGR00020"/>
    </source>
</evidence>
<sequence length="380" mass="43185">MPAPRSTGETRKGDTSCRNCWKNWRRSGSTFDIPGKTRRLNELDRELSDPELWNNPSRARQVTQEAGSLRRIVDGYRTLQSDANSLNEMLEMASDEERALLAEEQDTIQARVDELYRETLFTMKHADAPAIVRVKGGAGGTEAQDWAGMLARMYMRWAERRGYKVDVLDEQPGEQAGYQSIEFIIRGEKAFGMMAPEHGVHRLVRVSPFDANNRRQTSFASVDVVPEVPEEQIDIVIPDSDVRVDVYRSQGAGGQGVNTTDSAVRVTHLPTGIIVAIQVTRSQIKNREMAFQILKQRLYDLEMRKREEEEAKARGEQKKIEWGSQIRSYVLDKQYVKDHRTGLMKHNPDDVLDGDLDDLMWAGLEWMAGKRAAEDGADEE</sequence>
<dbReference type="PANTHER" id="PTHR43116">
    <property type="entry name" value="PEPTIDE CHAIN RELEASE FACTOR 2"/>
    <property type="match status" value="1"/>
</dbReference>
<dbReference type="GO" id="GO:0016149">
    <property type="term" value="F:translation release factor activity, codon specific"/>
    <property type="evidence" value="ECO:0007669"/>
    <property type="project" value="UniProtKB-UniRule"/>
</dbReference>
<dbReference type="Pfam" id="PF00472">
    <property type="entry name" value="RF-1"/>
    <property type="match status" value="1"/>
</dbReference>
<dbReference type="GO" id="GO:0005737">
    <property type="term" value="C:cytoplasm"/>
    <property type="evidence" value="ECO:0007669"/>
    <property type="project" value="UniProtKB-SubCell"/>
</dbReference>
<dbReference type="FunFam" id="3.30.160.20:FF:000004">
    <property type="entry name" value="Peptide chain release factor 1"/>
    <property type="match status" value="1"/>
</dbReference>
<dbReference type="PROSITE" id="PS00745">
    <property type="entry name" value="RF_PROK_I"/>
    <property type="match status" value="1"/>
</dbReference>
<evidence type="ECO:0000256" key="4">
    <source>
        <dbReference type="HAMAP-Rule" id="MF_00094"/>
    </source>
</evidence>
<evidence type="ECO:0000313" key="9">
    <source>
        <dbReference type="Proteomes" id="UP000002431"/>
    </source>
</evidence>
<dbReference type="InterPro" id="IPR005139">
    <property type="entry name" value="PCRF"/>
</dbReference>
<keyword evidence="4" id="KW-0963">Cytoplasm</keyword>
<feature type="modified residue" description="N5-methylglutamine" evidence="4">
    <location>
        <position position="255"/>
    </location>
</feature>
<dbReference type="SUPFAM" id="SSF75620">
    <property type="entry name" value="Release factor"/>
    <property type="match status" value="1"/>
</dbReference>
<dbReference type="InterPro" id="IPR000352">
    <property type="entry name" value="Pep_chain_release_fac_I"/>
</dbReference>
<evidence type="ECO:0000256" key="6">
    <source>
        <dbReference type="SAM" id="Coils"/>
    </source>
</evidence>
<keyword evidence="2 4" id="KW-0488">Methylation</keyword>
<dbReference type="InterPro" id="IPR004374">
    <property type="entry name" value="PrfB"/>
</dbReference>
<dbReference type="InterPro" id="IPR045853">
    <property type="entry name" value="Pep_chain_release_fac_I_sf"/>
</dbReference>
<proteinExistence type="inferred from homology"/>
<dbReference type="eggNOG" id="COG1186">
    <property type="taxonomic scope" value="Bacteria"/>
</dbReference>
<dbReference type="AlphaFoldDB" id="Q1J212"/>
<reference evidence="8" key="1">
    <citation type="submission" date="2006-04" db="EMBL/GenBank/DDBJ databases">
        <title>Complete sequence of chromosome of Deinococcus geothermalis DSM 11300.</title>
        <authorList>
            <consortium name="US DOE Joint Genome Institute"/>
            <person name="Copeland A."/>
            <person name="Lucas S."/>
            <person name="Lapidus A."/>
            <person name="Barry K."/>
            <person name="Detter J.C."/>
            <person name="Glavina del Rio T."/>
            <person name="Hammon N."/>
            <person name="Israni S."/>
            <person name="Dalin E."/>
            <person name="Tice H."/>
            <person name="Pitluck S."/>
            <person name="Brettin T."/>
            <person name="Bruce D."/>
            <person name="Han C."/>
            <person name="Tapia R."/>
            <person name="Saunders E."/>
            <person name="Gilna P."/>
            <person name="Schmutz J."/>
            <person name="Larimer F."/>
            <person name="Land M."/>
            <person name="Hauser L."/>
            <person name="Kyrpides N."/>
            <person name="Kim E."/>
            <person name="Daly M.J."/>
            <person name="Fredrickson J.K."/>
            <person name="Makarova K.S."/>
            <person name="Gaidamakova E.K."/>
            <person name="Zhai M."/>
            <person name="Richardson P."/>
        </authorList>
    </citation>
    <scope>NUCLEOTIDE SEQUENCE</scope>
    <source>
        <strain evidence="8">DSM 11300</strain>
    </source>
</reference>
<comment type="PTM">
    <text evidence="4">Methylated by PrmC. Methylation increases the termination efficiency of RF2.</text>
</comment>
<dbReference type="Gene3D" id="3.30.70.1660">
    <property type="match status" value="1"/>
</dbReference>
<organism evidence="8 9">
    <name type="scientific">Deinococcus geothermalis (strain DSM 11300 / CIP 105573 / AG-3a)</name>
    <dbReference type="NCBI Taxonomy" id="319795"/>
    <lineage>
        <taxon>Bacteria</taxon>
        <taxon>Thermotogati</taxon>
        <taxon>Deinococcota</taxon>
        <taxon>Deinococci</taxon>
        <taxon>Deinococcales</taxon>
        <taxon>Deinococcaceae</taxon>
        <taxon>Deinococcus</taxon>
    </lineage>
</organism>
<dbReference type="PANTHER" id="PTHR43116:SF3">
    <property type="entry name" value="CLASS I PEPTIDE CHAIN RELEASE FACTOR"/>
    <property type="match status" value="1"/>
</dbReference>
<dbReference type="STRING" id="319795.Dgeo_0169"/>
<comment type="function">
    <text evidence="4">Peptide chain release factor 2 directs the termination of translation in response to the peptide chain termination codons UGA and UAA.</text>
</comment>
<dbReference type="NCBIfam" id="TIGR00020">
    <property type="entry name" value="prfB"/>
    <property type="match status" value="1"/>
</dbReference>
<gene>
    <name evidence="4" type="primary">prfB</name>
    <name evidence="8" type="ordered locus">Dgeo_0169</name>
</gene>
<evidence type="ECO:0000256" key="2">
    <source>
        <dbReference type="ARBA" id="ARBA00022481"/>
    </source>
</evidence>
<comment type="subcellular location">
    <subcellularLocation>
        <location evidence="4">Cytoplasm</location>
    </subcellularLocation>
</comment>
<keyword evidence="6" id="KW-0175">Coiled coil</keyword>
<evidence type="ECO:0000259" key="7">
    <source>
        <dbReference type="PROSITE" id="PS00745"/>
    </source>
</evidence>
<keyword evidence="9" id="KW-1185">Reference proteome</keyword>
<keyword evidence="3 4" id="KW-0648">Protein biosynthesis</keyword>
<dbReference type="KEGG" id="dge:Dgeo_0169"/>
<dbReference type="Proteomes" id="UP000002431">
    <property type="component" value="Chromosome"/>
</dbReference>
<protein>
    <recommendedName>
        <fullName evidence="4 5">Peptide chain release factor 2</fullName>
        <shortName evidence="4">RF-2</shortName>
    </recommendedName>
</protein>
<dbReference type="SMART" id="SM00937">
    <property type="entry name" value="PCRF"/>
    <property type="match status" value="1"/>
</dbReference>
<dbReference type="EMBL" id="CP000359">
    <property type="protein sequence ID" value="ABF44472.1"/>
    <property type="molecule type" value="Genomic_DNA"/>
</dbReference>
<name>Q1J212_DEIGD</name>
<dbReference type="HOGENOM" id="CLU_036856_6_0_0"/>
<dbReference type="Gene3D" id="3.30.160.20">
    <property type="match status" value="1"/>
</dbReference>
<feature type="coiled-coil region" evidence="6">
    <location>
        <begin position="76"/>
        <end position="103"/>
    </location>
</feature>
<dbReference type="Gene3D" id="1.20.58.410">
    <property type="entry name" value="Release factor"/>
    <property type="match status" value="1"/>
</dbReference>